<comment type="caution">
    <text evidence="1">The sequence shown here is derived from an EMBL/GenBank/DDBJ whole genome shotgun (WGS) entry which is preliminary data.</text>
</comment>
<name>A0ACB8U8Z2_9APHY</name>
<proteinExistence type="predicted"/>
<keyword evidence="2" id="KW-1185">Reference proteome</keyword>
<accession>A0ACB8U8Z2</accession>
<dbReference type="Proteomes" id="UP001055072">
    <property type="component" value="Unassembled WGS sequence"/>
</dbReference>
<evidence type="ECO:0000313" key="1">
    <source>
        <dbReference type="EMBL" id="KAI0090430.1"/>
    </source>
</evidence>
<evidence type="ECO:0000313" key="2">
    <source>
        <dbReference type="Proteomes" id="UP001055072"/>
    </source>
</evidence>
<organism evidence="1 2">
    <name type="scientific">Irpex rosettiformis</name>
    <dbReference type="NCBI Taxonomy" id="378272"/>
    <lineage>
        <taxon>Eukaryota</taxon>
        <taxon>Fungi</taxon>
        <taxon>Dikarya</taxon>
        <taxon>Basidiomycota</taxon>
        <taxon>Agaricomycotina</taxon>
        <taxon>Agaricomycetes</taxon>
        <taxon>Polyporales</taxon>
        <taxon>Irpicaceae</taxon>
        <taxon>Irpex</taxon>
    </lineage>
</organism>
<dbReference type="EMBL" id="MU274908">
    <property type="protein sequence ID" value="KAI0090430.1"/>
    <property type="molecule type" value="Genomic_DNA"/>
</dbReference>
<reference evidence="1" key="1">
    <citation type="journal article" date="2021" name="Environ. Microbiol.">
        <title>Gene family expansions and transcriptome signatures uncover fungal adaptations to wood decay.</title>
        <authorList>
            <person name="Hage H."/>
            <person name="Miyauchi S."/>
            <person name="Viragh M."/>
            <person name="Drula E."/>
            <person name="Min B."/>
            <person name="Chaduli D."/>
            <person name="Navarro D."/>
            <person name="Favel A."/>
            <person name="Norest M."/>
            <person name="Lesage-Meessen L."/>
            <person name="Balint B."/>
            <person name="Merenyi Z."/>
            <person name="de Eugenio L."/>
            <person name="Morin E."/>
            <person name="Martinez A.T."/>
            <person name="Baldrian P."/>
            <person name="Stursova M."/>
            <person name="Martinez M.J."/>
            <person name="Novotny C."/>
            <person name="Magnuson J.K."/>
            <person name="Spatafora J.W."/>
            <person name="Maurice S."/>
            <person name="Pangilinan J."/>
            <person name="Andreopoulos W."/>
            <person name="LaButti K."/>
            <person name="Hundley H."/>
            <person name="Na H."/>
            <person name="Kuo A."/>
            <person name="Barry K."/>
            <person name="Lipzen A."/>
            <person name="Henrissat B."/>
            <person name="Riley R."/>
            <person name="Ahrendt S."/>
            <person name="Nagy L.G."/>
            <person name="Grigoriev I.V."/>
            <person name="Martin F."/>
            <person name="Rosso M.N."/>
        </authorList>
    </citation>
    <scope>NUCLEOTIDE SEQUENCE</scope>
    <source>
        <strain evidence="1">CBS 384.51</strain>
    </source>
</reference>
<protein>
    <submittedName>
        <fullName evidence="1">Uncharacterized protein</fullName>
    </submittedName>
</protein>
<gene>
    <name evidence="1" type="ORF">BDY19DRAFT_771850</name>
</gene>
<sequence length="561" mass="58728">MDDPPSLLSNTVTSGVASAIPKSLFESPGSLNRANQDSTQLFSHSDDLHTPPRMLDGHHSRQNSRSQLYQITADQPQPSPMHISLPPTRPPYAYDFSPGSPYDVYQFNPYGNSQLDGRQSETIPSQGEPSQTAPSHASEAILRDPLSLNGDVFDTLPRPSTSPSLAPTSDGSFRPKPSSFIQHGHSQSESFRAVSSSATPSQNSQPQTQATSPVPSQQSASVHSSAATSPGVTHPAHPGPITLPPPPNVSSFPIPPAHTFSPHGPYPLQTPPYPSPLHHPAVVMNMMGVNMTPHGLPPITPSMPSFTFLPQPSPTASTYEQASTTSVQGPPLPNNSSEAQQPTQGAYFPHLPPGHAAMLSPYTPFSPGVAMTPGAFWGRPGSAANPYINPAVGAPVHTSQSGYFPPVPRQPEEPQGYFPPFFGGTSSSTSKPSGLANEIELESTSGESSALGAELNYVVDAGPNSNGTTVTTLPGTEASPNPPSSSGTSWQTDSADRSPLGDVVKAMDKLGVHDVTSDPSREGLLKPRSNSAGALNGPEHPGIPRTGSDPVQKTPAFPTAS</sequence>